<dbReference type="GO" id="GO:0006508">
    <property type="term" value="P:proteolysis"/>
    <property type="evidence" value="ECO:0007669"/>
    <property type="project" value="UniProtKB-KW"/>
</dbReference>
<dbReference type="Pfam" id="PF05903">
    <property type="entry name" value="Peptidase_C97"/>
    <property type="match status" value="1"/>
</dbReference>
<dbReference type="AlphaFoldDB" id="M8C7G0"/>
<evidence type="ECO:0000256" key="3">
    <source>
        <dbReference type="ARBA" id="ARBA00022801"/>
    </source>
</evidence>
<keyword evidence="3" id="KW-0378">Hydrolase</keyword>
<organism evidence="4">
    <name type="scientific">Aegilops tauschii</name>
    <name type="common">Tausch's goatgrass</name>
    <name type="synonym">Aegilops squarrosa</name>
    <dbReference type="NCBI Taxonomy" id="37682"/>
    <lineage>
        <taxon>Eukaryota</taxon>
        <taxon>Viridiplantae</taxon>
        <taxon>Streptophyta</taxon>
        <taxon>Embryophyta</taxon>
        <taxon>Tracheophyta</taxon>
        <taxon>Spermatophyta</taxon>
        <taxon>Magnoliopsida</taxon>
        <taxon>Liliopsida</taxon>
        <taxon>Poales</taxon>
        <taxon>Poaceae</taxon>
        <taxon>BOP clade</taxon>
        <taxon>Pooideae</taxon>
        <taxon>Triticodae</taxon>
        <taxon>Triticeae</taxon>
        <taxon>Triticinae</taxon>
        <taxon>Aegilops</taxon>
    </lineage>
</organism>
<accession>M8C7G0</accession>
<reference evidence="4" key="1">
    <citation type="submission" date="2015-06" db="UniProtKB">
        <authorList>
            <consortium name="EnsemblPlants"/>
        </authorList>
    </citation>
    <scope>IDENTIFICATION</scope>
</reference>
<evidence type="ECO:0000256" key="2">
    <source>
        <dbReference type="ARBA" id="ARBA00022670"/>
    </source>
</evidence>
<dbReference type="InterPro" id="IPR008580">
    <property type="entry name" value="PPPDE_dom"/>
</dbReference>
<evidence type="ECO:0000313" key="4">
    <source>
        <dbReference type="EnsemblPlants" id="EMT30003"/>
    </source>
</evidence>
<dbReference type="InterPro" id="IPR042266">
    <property type="entry name" value="PPPDE_sf"/>
</dbReference>
<dbReference type="EnsemblPlants" id="EMT30003">
    <property type="protein sequence ID" value="EMT30003"/>
    <property type="gene ID" value="F775_09890"/>
</dbReference>
<sequence length="138" mass="15390">MSRAEVRTTFLEDLAEDYHGDTYHLIARNCYHFTADVCKHFTGKPTPGWVNRLARLALCSIRNSVLTESIKVSAVRGEIAHLEFSGTYPTGAHGCDDFAAFMDQPTCNHGYYVCCRPFGVSELALCECRYRLVCSGPS</sequence>
<dbReference type="ExpressionAtlas" id="M8C7G0">
    <property type="expression patterns" value="baseline"/>
</dbReference>
<protein>
    <submittedName>
        <fullName evidence="4">Uncharacterized protein</fullName>
    </submittedName>
</protein>
<dbReference type="PANTHER" id="PTHR12378:SF38">
    <property type="entry name" value="OS03G0100900 PROTEIN"/>
    <property type="match status" value="1"/>
</dbReference>
<comment type="similarity">
    <text evidence="1">Belongs to the DeSI family.</text>
</comment>
<dbReference type="GO" id="GO:0016579">
    <property type="term" value="P:protein deubiquitination"/>
    <property type="evidence" value="ECO:0007669"/>
    <property type="project" value="TreeGrafter"/>
</dbReference>
<dbReference type="GO" id="GO:0101005">
    <property type="term" value="F:deubiquitinase activity"/>
    <property type="evidence" value="ECO:0007669"/>
    <property type="project" value="TreeGrafter"/>
</dbReference>
<evidence type="ECO:0000256" key="1">
    <source>
        <dbReference type="ARBA" id="ARBA00008140"/>
    </source>
</evidence>
<dbReference type="PANTHER" id="PTHR12378">
    <property type="entry name" value="DESUMOYLATING ISOPEPTIDASE"/>
    <property type="match status" value="1"/>
</dbReference>
<name>M8C7G0_AEGTA</name>
<proteinExistence type="inferred from homology"/>
<dbReference type="PROSITE" id="PS51858">
    <property type="entry name" value="PPPDE"/>
    <property type="match status" value="1"/>
</dbReference>
<dbReference type="Gene3D" id="3.90.1720.30">
    <property type="entry name" value="PPPDE domains"/>
    <property type="match status" value="1"/>
</dbReference>
<keyword evidence="2" id="KW-0645">Protease</keyword>